<proteinExistence type="predicted"/>
<feature type="compositionally biased region" description="Low complexity" evidence="1">
    <location>
        <begin position="170"/>
        <end position="187"/>
    </location>
</feature>
<reference evidence="4" key="1">
    <citation type="journal article" date="2017" name="Genome Biol.">
        <title>Comparative genomics reveals high biological diversity and specific adaptations in the industrially and medically important fungal genus Aspergillus.</title>
        <authorList>
            <person name="de Vries R.P."/>
            <person name="Riley R."/>
            <person name="Wiebenga A."/>
            <person name="Aguilar-Osorio G."/>
            <person name="Amillis S."/>
            <person name="Uchima C.A."/>
            <person name="Anderluh G."/>
            <person name="Asadollahi M."/>
            <person name="Askin M."/>
            <person name="Barry K."/>
            <person name="Battaglia E."/>
            <person name="Bayram O."/>
            <person name="Benocci T."/>
            <person name="Braus-Stromeyer S.A."/>
            <person name="Caldana C."/>
            <person name="Canovas D."/>
            <person name="Cerqueira G.C."/>
            <person name="Chen F."/>
            <person name="Chen W."/>
            <person name="Choi C."/>
            <person name="Clum A."/>
            <person name="Dos Santos R.A."/>
            <person name="Damasio A.R."/>
            <person name="Diallinas G."/>
            <person name="Emri T."/>
            <person name="Fekete E."/>
            <person name="Flipphi M."/>
            <person name="Freyberg S."/>
            <person name="Gallo A."/>
            <person name="Gournas C."/>
            <person name="Habgood R."/>
            <person name="Hainaut M."/>
            <person name="Harispe M.L."/>
            <person name="Henrissat B."/>
            <person name="Hilden K.S."/>
            <person name="Hope R."/>
            <person name="Hossain A."/>
            <person name="Karabika E."/>
            <person name="Karaffa L."/>
            <person name="Karanyi Z."/>
            <person name="Krasevec N."/>
            <person name="Kuo A."/>
            <person name="Kusch H."/>
            <person name="LaButti K."/>
            <person name="Lagendijk E.L."/>
            <person name="Lapidus A."/>
            <person name="Levasseur A."/>
            <person name="Lindquist E."/>
            <person name="Lipzen A."/>
            <person name="Logrieco A.F."/>
            <person name="MacCabe A."/>
            <person name="Maekelae M.R."/>
            <person name="Malavazi I."/>
            <person name="Melin P."/>
            <person name="Meyer V."/>
            <person name="Mielnichuk N."/>
            <person name="Miskei M."/>
            <person name="Molnar A.P."/>
            <person name="Mule G."/>
            <person name="Ngan C.Y."/>
            <person name="Orejas M."/>
            <person name="Orosz E."/>
            <person name="Ouedraogo J.P."/>
            <person name="Overkamp K.M."/>
            <person name="Park H.-S."/>
            <person name="Perrone G."/>
            <person name="Piumi F."/>
            <person name="Punt P.J."/>
            <person name="Ram A.F."/>
            <person name="Ramon A."/>
            <person name="Rauscher S."/>
            <person name="Record E."/>
            <person name="Riano-Pachon D.M."/>
            <person name="Robert V."/>
            <person name="Roehrig J."/>
            <person name="Ruller R."/>
            <person name="Salamov A."/>
            <person name="Salih N.S."/>
            <person name="Samson R.A."/>
            <person name="Sandor E."/>
            <person name="Sanguinetti M."/>
            <person name="Schuetze T."/>
            <person name="Sepcic K."/>
            <person name="Shelest E."/>
            <person name="Sherlock G."/>
            <person name="Sophianopoulou V."/>
            <person name="Squina F.M."/>
            <person name="Sun H."/>
            <person name="Susca A."/>
            <person name="Todd R.B."/>
            <person name="Tsang A."/>
            <person name="Unkles S.E."/>
            <person name="van de Wiele N."/>
            <person name="van Rossen-Uffink D."/>
            <person name="Oliveira J.V."/>
            <person name="Vesth T.C."/>
            <person name="Visser J."/>
            <person name="Yu J.-H."/>
            <person name="Zhou M."/>
            <person name="Andersen M.R."/>
            <person name="Archer D.B."/>
            <person name="Baker S.E."/>
            <person name="Benoit I."/>
            <person name="Brakhage A.A."/>
            <person name="Braus G.H."/>
            <person name="Fischer R."/>
            <person name="Frisvad J.C."/>
            <person name="Goldman G.H."/>
            <person name="Houbraken J."/>
            <person name="Oakley B."/>
            <person name="Pocsi I."/>
            <person name="Scazzocchio C."/>
            <person name="Seiboth B."/>
            <person name="vanKuyk P.A."/>
            <person name="Wortman J."/>
            <person name="Dyer P.S."/>
            <person name="Grigoriev I.V."/>
        </authorList>
    </citation>
    <scope>NUCLEOTIDE SEQUENCE [LARGE SCALE GENOMIC DNA]</scope>
    <source>
        <strain evidence="4">DTO 134E9</strain>
    </source>
</reference>
<dbReference type="OrthoDB" id="24581at2759"/>
<feature type="domain" description="CRIB" evidence="2">
    <location>
        <begin position="94"/>
        <end position="107"/>
    </location>
</feature>
<evidence type="ECO:0000313" key="3">
    <source>
        <dbReference type="EMBL" id="OJJ41324.1"/>
    </source>
</evidence>
<accession>A0A1L9S2E2</accession>
<feature type="compositionally biased region" description="Polar residues" evidence="1">
    <location>
        <begin position="591"/>
        <end position="604"/>
    </location>
</feature>
<feature type="compositionally biased region" description="Basic and acidic residues" evidence="1">
    <location>
        <begin position="190"/>
        <end position="200"/>
    </location>
</feature>
<protein>
    <recommendedName>
        <fullName evidence="2">CRIB domain-containing protein</fullName>
    </recommendedName>
</protein>
<sequence>MTSTDASSVPSVAQDDRTPSVSGPRTERSESVTKSLFFRGSRILRRQGSKFNIAATLDEVDEGEREKPRFEVSDIFGRHRSRQSDTNDQLKRLISDPFDFHHLTHTSPSQFQSLDRTRENDLVTEFSAIRASQRPVTGLKGIRAEDIHFRDFSSEDLTYNGTATSSEEQVSVATTSPPASPSSPVSPKQTDLRARRESRVCENFSRPGSRFSRAGATTPPSTSPKLGSSPDTSEPAPRAIDEILGLSSRPTYPEHVYSNGSTSLPQVNLEGMFQSAVDHPFIAGPDMGANARASASLTSLPLDLEDVPEEEEVTHWHDSPEPNPEYSASRASSRMSEPPTAGPKSICISEELSKKFSEALASPTLPQYRLSQEETPAEPVEQNNRRQSNKSATFETIYESWDADIDYCYEHAAESTSNFDWSRNSLDEPRCEPQQEANGNRLLHPIHLSTSALPTPDLDPSPSRSLPSAHAAVTPSTSGYEGELVAHAEGDYFQPVSSSIFPSALGKQLAQDTFYDEYLAADVESERHFSFCSQGVIPQPMNQPVSPRSSLSPISKCNSQESLILSRAASIVRKHRSSISTTSVPELVHSLASSREQMPSSESLAMTGHPDSFSHHRQTKSLEMQVLLRTGSSGSFDSADVAPLASPSLHDRAKSTSDFEAPLPARATKADAPAPKGHGGRKKSRTASYSLFPSTTPAN</sequence>
<dbReference type="RefSeq" id="XP_040695000.1">
    <property type="nucleotide sequence ID" value="XM_040839685.1"/>
</dbReference>
<evidence type="ECO:0000313" key="4">
    <source>
        <dbReference type="Proteomes" id="UP000184383"/>
    </source>
</evidence>
<feature type="region of interest" description="Disordered" evidence="1">
    <location>
        <begin position="590"/>
        <end position="618"/>
    </location>
</feature>
<dbReference type="EMBL" id="KV878209">
    <property type="protein sequence ID" value="OJJ41324.1"/>
    <property type="molecule type" value="Genomic_DNA"/>
</dbReference>
<feature type="compositionally biased region" description="Polar residues" evidence="1">
    <location>
        <begin position="218"/>
        <end position="232"/>
    </location>
</feature>
<name>A0A1L9S2E2_ASPWE</name>
<feature type="region of interest" description="Disordered" evidence="1">
    <location>
        <begin position="450"/>
        <end position="476"/>
    </location>
</feature>
<evidence type="ECO:0000256" key="1">
    <source>
        <dbReference type="SAM" id="MobiDB-lite"/>
    </source>
</evidence>
<keyword evidence="4" id="KW-1185">Reference proteome</keyword>
<feature type="region of interest" description="Disordered" evidence="1">
    <location>
        <begin position="1"/>
        <end position="32"/>
    </location>
</feature>
<dbReference type="AlphaFoldDB" id="A0A1L9S2E2"/>
<gene>
    <name evidence="3" type="ORF">ASPWEDRAFT_99757</name>
</gene>
<feature type="compositionally biased region" description="Polar residues" evidence="1">
    <location>
        <begin position="686"/>
        <end position="699"/>
    </location>
</feature>
<feature type="compositionally biased region" description="Low complexity" evidence="1">
    <location>
        <begin position="451"/>
        <end position="469"/>
    </location>
</feature>
<feature type="region of interest" description="Disordered" evidence="1">
    <location>
        <begin position="307"/>
        <end position="345"/>
    </location>
</feature>
<feature type="compositionally biased region" description="Polar residues" evidence="1">
    <location>
        <begin position="381"/>
        <end position="391"/>
    </location>
</feature>
<organism evidence="3 4">
    <name type="scientific">Aspergillus wentii DTO 134E9</name>
    <dbReference type="NCBI Taxonomy" id="1073089"/>
    <lineage>
        <taxon>Eukaryota</taxon>
        <taxon>Fungi</taxon>
        <taxon>Dikarya</taxon>
        <taxon>Ascomycota</taxon>
        <taxon>Pezizomycotina</taxon>
        <taxon>Eurotiomycetes</taxon>
        <taxon>Eurotiomycetidae</taxon>
        <taxon>Eurotiales</taxon>
        <taxon>Aspergillaceae</taxon>
        <taxon>Aspergillus</taxon>
        <taxon>Aspergillus subgen. Cremei</taxon>
    </lineage>
</organism>
<feature type="region of interest" description="Disordered" evidence="1">
    <location>
        <begin position="637"/>
        <end position="699"/>
    </location>
</feature>
<feature type="region of interest" description="Disordered" evidence="1">
    <location>
        <begin position="363"/>
        <end position="391"/>
    </location>
</feature>
<dbReference type="Proteomes" id="UP000184383">
    <property type="component" value="Unassembled WGS sequence"/>
</dbReference>
<dbReference type="STRING" id="1073089.A0A1L9S2E2"/>
<feature type="compositionally biased region" description="Polar residues" evidence="1">
    <location>
        <begin position="1"/>
        <end position="11"/>
    </location>
</feature>
<evidence type="ECO:0000259" key="2">
    <source>
        <dbReference type="PROSITE" id="PS50108"/>
    </source>
</evidence>
<feature type="region of interest" description="Disordered" evidence="1">
    <location>
        <begin position="163"/>
        <end position="237"/>
    </location>
</feature>
<dbReference type="GeneID" id="63755533"/>
<dbReference type="PROSITE" id="PS50108">
    <property type="entry name" value="CRIB"/>
    <property type="match status" value="1"/>
</dbReference>
<dbReference type="VEuPathDB" id="FungiDB:ASPWEDRAFT_99757"/>
<dbReference type="InterPro" id="IPR000095">
    <property type="entry name" value="CRIB_dom"/>
</dbReference>